<evidence type="ECO:0000256" key="2">
    <source>
        <dbReference type="SAM" id="MobiDB-lite"/>
    </source>
</evidence>
<dbReference type="Pfam" id="PF07797">
    <property type="entry name" value="DUF1639"/>
    <property type="match status" value="1"/>
</dbReference>
<evidence type="ECO:0000256" key="1">
    <source>
        <dbReference type="SAM" id="Coils"/>
    </source>
</evidence>
<keyword evidence="4" id="KW-1185">Reference proteome</keyword>
<keyword evidence="1" id="KW-0175">Coiled coil</keyword>
<name>A0A8K0IAA6_COCNU</name>
<feature type="region of interest" description="Disordered" evidence="2">
    <location>
        <begin position="159"/>
        <end position="248"/>
    </location>
</feature>
<feature type="coiled-coil region" evidence="1">
    <location>
        <begin position="328"/>
        <end position="362"/>
    </location>
</feature>
<dbReference type="InterPro" id="IPR012438">
    <property type="entry name" value="DUF1639"/>
</dbReference>
<accession>A0A8K0IAA6</accession>
<organism evidence="3 4">
    <name type="scientific">Cocos nucifera</name>
    <name type="common">Coconut palm</name>
    <dbReference type="NCBI Taxonomy" id="13894"/>
    <lineage>
        <taxon>Eukaryota</taxon>
        <taxon>Viridiplantae</taxon>
        <taxon>Streptophyta</taxon>
        <taxon>Embryophyta</taxon>
        <taxon>Tracheophyta</taxon>
        <taxon>Spermatophyta</taxon>
        <taxon>Magnoliopsida</taxon>
        <taxon>Liliopsida</taxon>
        <taxon>Arecaceae</taxon>
        <taxon>Arecoideae</taxon>
        <taxon>Cocoseae</taxon>
        <taxon>Attaleinae</taxon>
        <taxon>Cocos</taxon>
    </lineage>
</organism>
<feature type="compositionally biased region" description="Basic and acidic residues" evidence="2">
    <location>
        <begin position="193"/>
        <end position="208"/>
    </location>
</feature>
<dbReference type="Proteomes" id="UP000797356">
    <property type="component" value="Chromosome 6"/>
</dbReference>
<dbReference type="PANTHER" id="PTHR34837">
    <property type="entry name" value="OS05G0595500 PROTEIN"/>
    <property type="match status" value="1"/>
</dbReference>
<dbReference type="PANTHER" id="PTHR34837:SF2">
    <property type="entry name" value="OS05G0595500 PROTEIN"/>
    <property type="match status" value="1"/>
</dbReference>
<feature type="region of interest" description="Disordered" evidence="2">
    <location>
        <begin position="22"/>
        <end position="146"/>
    </location>
</feature>
<feature type="compositionally biased region" description="Polar residues" evidence="2">
    <location>
        <begin position="68"/>
        <end position="78"/>
    </location>
</feature>
<dbReference type="SUPFAM" id="SSF50729">
    <property type="entry name" value="PH domain-like"/>
    <property type="match status" value="1"/>
</dbReference>
<evidence type="ECO:0000313" key="3">
    <source>
        <dbReference type="EMBL" id="KAG1346693.1"/>
    </source>
</evidence>
<reference evidence="3" key="2">
    <citation type="submission" date="2019-07" db="EMBL/GenBank/DDBJ databases">
        <authorList>
            <person name="Yang Y."/>
            <person name="Bocs S."/>
            <person name="Baudouin L."/>
        </authorList>
    </citation>
    <scope>NUCLEOTIDE SEQUENCE</scope>
    <source>
        <tissue evidence="3">Spear leaf of Hainan Tall coconut</tissue>
    </source>
</reference>
<dbReference type="OrthoDB" id="2018605at2759"/>
<gene>
    <name evidence="3" type="ORF">COCNU_06G005220</name>
</gene>
<dbReference type="EMBL" id="CM017877">
    <property type="protein sequence ID" value="KAG1346693.1"/>
    <property type="molecule type" value="Genomic_DNA"/>
</dbReference>
<feature type="compositionally biased region" description="Low complexity" evidence="2">
    <location>
        <begin position="79"/>
        <end position="88"/>
    </location>
</feature>
<dbReference type="AlphaFoldDB" id="A0A8K0IAA6"/>
<sequence length="476" mass="52413">MMRYRVSPDCVPLSNGRKHSLRACKEDDADNGVRTPNYSPFETKPLRRSGSGSTAHQDHHFSHGSFPSDPSHSENQPPSATAASASAAVKAQTQHHEINGVSPGGGEVLLQWGHNKRSRGARAESRGAAGDDSSAHSRIKIQRRSAAAGSEKLAAAAAASAAMPPPCGSYTRGANLRPCLPTRDTMTSSFNRGVEERSGGVSRSDKRSPPSPPEKAHKMALNGTATDANPADSKPPSDQDTGGSNVAAATAEKVSLEHFEWPRIYISLSRKEKEDDFLAMKGTKLPQRPKKRAKNIDKTLQYCFPGMWLSDLTRGRYEVREKKCVKKTVLTKAEVESLQSEIADMEEREAHLKAQLEHLDELLRSARLSGYLYIRTRWTQLPGEPPIIDDAEVDDWLPRFVVLQGLCIFCYLNSTDLSPQDSTLLSDVVEVGSLPSFIQEDEQKRYSFYILTCHGLRFECSSASKIQVFVFFIDKA</sequence>
<comment type="caution">
    <text evidence="3">The sequence shown here is derived from an EMBL/GenBank/DDBJ whole genome shotgun (WGS) entry which is preliminary data.</text>
</comment>
<proteinExistence type="predicted"/>
<protein>
    <submittedName>
        <fullName evidence="3">Uncharacterized protein</fullName>
    </submittedName>
</protein>
<reference evidence="3" key="1">
    <citation type="journal article" date="2017" name="Gigascience">
        <title>The genome draft of coconut (Cocos nucifera).</title>
        <authorList>
            <person name="Xiao Y."/>
            <person name="Xu P."/>
            <person name="Fan H."/>
            <person name="Baudouin L."/>
            <person name="Xia W."/>
            <person name="Bocs S."/>
            <person name="Xu J."/>
            <person name="Li Q."/>
            <person name="Guo A."/>
            <person name="Zhou L."/>
            <person name="Li J."/>
            <person name="Wu Y."/>
            <person name="Ma Z."/>
            <person name="Armero A."/>
            <person name="Issali A.E."/>
            <person name="Liu N."/>
            <person name="Peng M."/>
            <person name="Yang Y."/>
        </authorList>
    </citation>
    <scope>NUCLEOTIDE SEQUENCE</scope>
    <source>
        <tissue evidence="3">Spear leaf of Hainan Tall coconut</tissue>
    </source>
</reference>
<evidence type="ECO:0000313" key="4">
    <source>
        <dbReference type="Proteomes" id="UP000797356"/>
    </source>
</evidence>